<feature type="region of interest" description="Disordered" evidence="1">
    <location>
        <begin position="276"/>
        <end position="303"/>
    </location>
</feature>
<keyword evidence="3" id="KW-1185">Reference proteome</keyword>
<dbReference type="Proteomes" id="UP000076738">
    <property type="component" value="Unassembled WGS sequence"/>
</dbReference>
<dbReference type="AlphaFoldDB" id="A0A167M6P8"/>
<reference evidence="2 3" key="1">
    <citation type="journal article" date="2016" name="Mol. Biol. Evol.">
        <title>Comparative Genomics of Early-Diverging Mushroom-Forming Fungi Provides Insights into the Origins of Lignocellulose Decay Capabilities.</title>
        <authorList>
            <person name="Nagy L.G."/>
            <person name="Riley R."/>
            <person name="Tritt A."/>
            <person name="Adam C."/>
            <person name="Daum C."/>
            <person name="Floudas D."/>
            <person name="Sun H."/>
            <person name="Yadav J.S."/>
            <person name="Pangilinan J."/>
            <person name="Larsson K.H."/>
            <person name="Matsuura K."/>
            <person name="Barry K."/>
            <person name="Labutti K."/>
            <person name="Kuo R."/>
            <person name="Ohm R.A."/>
            <person name="Bhattacharya S.S."/>
            <person name="Shirouzu T."/>
            <person name="Yoshinaga Y."/>
            <person name="Martin F.M."/>
            <person name="Grigoriev I.V."/>
            <person name="Hibbett D.S."/>
        </authorList>
    </citation>
    <scope>NUCLEOTIDE SEQUENCE [LARGE SCALE GENOMIC DNA]</scope>
    <source>
        <strain evidence="2 3">TUFC12733</strain>
    </source>
</reference>
<dbReference type="OrthoDB" id="2927810at2759"/>
<dbReference type="EMBL" id="KV417284">
    <property type="protein sequence ID" value="KZO96393.1"/>
    <property type="molecule type" value="Genomic_DNA"/>
</dbReference>
<protein>
    <submittedName>
        <fullName evidence="2">Uncharacterized protein</fullName>
    </submittedName>
</protein>
<name>A0A167M6P8_CALVF</name>
<sequence length="303" mass="33400">MAPVPSTLAPRALPPGTFYWPVTEDQSNRLSELLNIDFSELGVRGAFIGSPLLICIHCGKLSGMEDFIYEALQRGIHTPEFIIEDLKAGGKGSHSQILHCMDCGEAYMRSGSDEQVAAATKRELDRRAAGGDPAEFKRSLAEAGGEAARAYWDLDWISHGERDITLREAGSDWRKDWVNDDKRELGLREAGSDWRKDWVDDRKRDIVPRQGPTDWTRDWVDGKKRDASAAGEEASAYWDLDWLSGGARDLGSAGELEGREPVPAPSPWFADWVDVDSTPEGEVEGDEVGEPAAAGARSLEELD</sequence>
<organism evidence="2 3">
    <name type="scientific">Calocera viscosa (strain TUFC12733)</name>
    <dbReference type="NCBI Taxonomy" id="1330018"/>
    <lineage>
        <taxon>Eukaryota</taxon>
        <taxon>Fungi</taxon>
        <taxon>Dikarya</taxon>
        <taxon>Basidiomycota</taxon>
        <taxon>Agaricomycotina</taxon>
        <taxon>Dacrymycetes</taxon>
        <taxon>Dacrymycetales</taxon>
        <taxon>Dacrymycetaceae</taxon>
        <taxon>Calocera</taxon>
    </lineage>
</organism>
<evidence type="ECO:0000313" key="3">
    <source>
        <dbReference type="Proteomes" id="UP000076738"/>
    </source>
</evidence>
<accession>A0A167M6P8</accession>
<feature type="compositionally biased region" description="Acidic residues" evidence="1">
    <location>
        <begin position="276"/>
        <end position="289"/>
    </location>
</feature>
<gene>
    <name evidence="2" type="ORF">CALVIDRAFT_537168</name>
</gene>
<evidence type="ECO:0000313" key="2">
    <source>
        <dbReference type="EMBL" id="KZO96393.1"/>
    </source>
</evidence>
<evidence type="ECO:0000256" key="1">
    <source>
        <dbReference type="SAM" id="MobiDB-lite"/>
    </source>
</evidence>
<proteinExistence type="predicted"/>